<accession>A0A914ME59</accession>
<keyword evidence="1" id="KW-1185">Reference proteome</keyword>
<dbReference type="Proteomes" id="UP000887563">
    <property type="component" value="Unplaced"/>
</dbReference>
<dbReference type="AlphaFoldDB" id="A0A914ME59"/>
<proteinExistence type="predicted"/>
<evidence type="ECO:0000313" key="1">
    <source>
        <dbReference type="Proteomes" id="UP000887563"/>
    </source>
</evidence>
<sequence length="285" mass="33318">MKIFNKNIFLIISIIFLFLLFSNKPFGLCKELKSLQKRNLLFPNFLLKNRNEGSNQVEEEKKIMPRSIDNLEEDENEDNNIEVESPLIDSSDNENILESIRRPSSPSRRPCYFSPIQCLLHSPDHDRKFENYPEFQQNPRSFRASKLLKMDELIPKLKEEEILEEINETNSDNNNKENQLFSSLFVKVENNQNGQKISNVPNLKAALEQLLRNAHGRKLRQKTRRMLRQSNPNIILPNLNDKEIIDLANINDKTSTKREGKVGIFSTNPFIRNQHPSGKPWMRGF</sequence>
<evidence type="ECO:0000313" key="2">
    <source>
        <dbReference type="WBParaSite" id="Minc3s01725g25884"/>
    </source>
</evidence>
<protein>
    <submittedName>
        <fullName evidence="2">Uncharacterized protein</fullName>
    </submittedName>
</protein>
<name>A0A914ME59_MELIC</name>
<dbReference type="WBParaSite" id="Minc3s01725g25884">
    <property type="protein sequence ID" value="Minc3s01725g25884"/>
    <property type="gene ID" value="Minc3s01725g25884"/>
</dbReference>
<reference evidence="2" key="1">
    <citation type="submission" date="2022-11" db="UniProtKB">
        <authorList>
            <consortium name="WormBaseParasite"/>
        </authorList>
    </citation>
    <scope>IDENTIFICATION</scope>
</reference>
<organism evidence="1 2">
    <name type="scientific">Meloidogyne incognita</name>
    <name type="common">Southern root-knot nematode worm</name>
    <name type="synonym">Oxyuris incognita</name>
    <dbReference type="NCBI Taxonomy" id="6306"/>
    <lineage>
        <taxon>Eukaryota</taxon>
        <taxon>Metazoa</taxon>
        <taxon>Ecdysozoa</taxon>
        <taxon>Nematoda</taxon>
        <taxon>Chromadorea</taxon>
        <taxon>Rhabditida</taxon>
        <taxon>Tylenchina</taxon>
        <taxon>Tylenchomorpha</taxon>
        <taxon>Tylenchoidea</taxon>
        <taxon>Meloidogynidae</taxon>
        <taxon>Meloidogyninae</taxon>
        <taxon>Meloidogyne</taxon>
        <taxon>Meloidogyne incognita group</taxon>
    </lineage>
</organism>